<gene>
    <name evidence="1" type="ORF">GCM10010211_56040</name>
</gene>
<proteinExistence type="predicted"/>
<evidence type="ECO:0000313" key="2">
    <source>
        <dbReference type="Proteomes" id="UP000654471"/>
    </source>
</evidence>
<organism evidence="1 2">
    <name type="scientific">Streptomyces albospinus</name>
    <dbReference type="NCBI Taxonomy" id="285515"/>
    <lineage>
        <taxon>Bacteria</taxon>
        <taxon>Bacillati</taxon>
        <taxon>Actinomycetota</taxon>
        <taxon>Actinomycetes</taxon>
        <taxon>Kitasatosporales</taxon>
        <taxon>Streptomycetaceae</taxon>
        <taxon>Streptomyces</taxon>
    </lineage>
</organism>
<evidence type="ECO:0000313" key="1">
    <source>
        <dbReference type="EMBL" id="GGU82882.1"/>
    </source>
</evidence>
<name>A0ABQ2VI17_9ACTN</name>
<accession>A0ABQ2VI17</accession>
<dbReference type="Proteomes" id="UP000654471">
    <property type="component" value="Unassembled WGS sequence"/>
</dbReference>
<protein>
    <submittedName>
        <fullName evidence="1">Uncharacterized protein</fullName>
    </submittedName>
</protein>
<reference evidence="2" key="1">
    <citation type="journal article" date="2019" name="Int. J. Syst. Evol. Microbiol.">
        <title>The Global Catalogue of Microorganisms (GCM) 10K type strain sequencing project: providing services to taxonomists for standard genome sequencing and annotation.</title>
        <authorList>
            <consortium name="The Broad Institute Genomics Platform"/>
            <consortium name="The Broad Institute Genome Sequencing Center for Infectious Disease"/>
            <person name="Wu L."/>
            <person name="Ma J."/>
        </authorList>
    </citation>
    <scope>NUCLEOTIDE SEQUENCE [LARGE SCALE GENOMIC DNA]</scope>
    <source>
        <strain evidence="2">JCM 3399</strain>
    </source>
</reference>
<keyword evidence="2" id="KW-1185">Reference proteome</keyword>
<comment type="caution">
    <text evidence="1">The sequence shown here is derived from an EMBL/GenBank/DDBJ whole genome shotgun (WGS) entry which is preliminary data.</text>
</comment>
<sequence>MWVGMPEAAGSPKPSRFRWRKLPYGSGTASETPSVTVPTAFSLLTFAVRLVCGAHAFCSVCRGRTLRGASPALSSRQRLAGRNPSRS</sequence>
<dbReference type="EMBL" id="BMRP01000023">
    <property type="protein sequence ID" value="GGU82882.1"/>
    <property type="molecule type" value="Genomic_DNA"/>
</dbReference>